<feature type="region of interest" description="Disordered" evidence="3">
    <location>
        <begin position="365"/>
        <end position="388"/>
    </location>
</feature>
<gene>
    <name evidence="6" type="ORF">CALCODRAFT_419043</name>
</gene>
<dbReference type="STRING" id="1353952.A0A165K6V0"/>
<evidence type="ECO:0000259" key="4">
    <source>
        <dbReference type="PROSITE" id="PS50013"/>
    </source>
</evidence>
<dbReference type="Proteomes" id="UP000076842">
    <property type="component" value="Unassembled WGS sequence"/>
</dbReference>
<dbReference type="GO" id="GO:0005634">
    <property type="term" value="C:nucleus"/>
    <property type="evidence" value="ECO:0007669"/>
    <property type="project" value="UniProtKB-ARBA"/>
</dbReference>
<keyword evidence="7" id="KW-1185">Reference proteome</keyword>
<dbReference type="InterPro" id="IPR036397">
    <property type="entry name" value="RNaseH_sf"/>
</dbReference>
<protein>
    <submittedName>
        <fullName evidence="6">Ribonuclease H-like protein</fullName>
    </submittedName>
</protein>
<evidence type="ECO:0000256" key="3">
    <source>
        <dbReference type="SAM" id="MobiDB-lite"/>
    </source>
</evidence>
<evidence type="ECO:0000256" key="1">
    <source>
        <dbReference type="ARBA" id="ARBA00022884"/>
    </source>
</evidence>
<evidence type="ECO:0000313" key="7">
    <source>
        <dbReference type="Proteomes" id="UP000076842"/>
    </source>
</evidence>
<dbReference type="InParanoid" id="A0A165K6V0"/>
<dbReference type="Gene3D" id="2.40.50.40">
    <property type="match status" value="1"/>
</dbReference>
<dbReference type="GO" id="GO:0015074">
    <property type="term" value="P:DNA integration"/>
    <property type="evidence" value="ECO:0007669"/>
    <property type="project" value="InterPro"/>
</dbReference>
<dbReference type="OrthoDB" id="3362284at2759"/>
<dbReference type="InterPro" id="IPR016197">
    <property type="entry name" value="Chromo-like_dom_sf"/>
</dbReference>
<keyword evidence="2" id="KW-0175">Coiled coil</keyword>
<dbReference type="SMART" id="SM00298">
    <property type="entry name" value="CHROMO"/>
    <property type="match status" value="1"/>
</dbReference>
<organism evidence="6 7">
    <name type="scientific">Calocera cornea HHB12733</name>
    <dbReference type="NCBI Taxonomy" id="1353952"/>
    <lineage>
        <taxon>Eukaryota</taxon>
        <taxon>Fungi</taxon>
        <taxon>Dikarya</taxon>
        <taxon>Basidiomycota</taxon>
        <taxon>Agaricomycotina</taxon>
        <taxon>Dacrymycetes</taxon>
        <taxon>Dacrymycetales</taxon>
        <taxon>Dacrymycetaceae</taxon>
        <taxon>Calocera</taxon>
    </lineage>
</organism>
<evidence type="ECO:0000313" key="6">
    <source>
        <dbReference type="EMBL" id="KZT62760.1"/>
    </source>
</evidence>
<feature type="domain" description="Chromo" evidence="4">
    <location>
        <begin position="316"/>
        <end position="376"/>
    </location>
</feature>
<dbReference type="InterPro" id="IPR056924">
    <property type="entry name" value="SH3_Tf2-1"/>
</dbReference>
<dbReference type="AlphaFoldDB" id="A0A165K6V0"/>
<dbReference type="InterPro" id="IPR001584">
    <property type="entry name" value="Integrase_cat-core"/>
</dbReference>
<dbReference type="Pfam" id="PF24626">
    <property type="entry name" value="SH3_Tf2-1"/>
    <property type="match status" value="1"/>
</dbReference>
<dbReference type="GO" id="GO:0003723">
    <property type="term" value="F:RNA binding"/>
    <property type="evidence" value="ECO:0007669"/>
    <property type="project" value="UniProtKB-KW"/>
</dbReference>
<name>A0A165K6V0_9BASI</name>
<dbReference type="Pfam" id="PF00665">
    <property type="entry name" value="rve"/>
    <property type="match status" value="1"/>
</dbReference>
<dbReference type="GO" id="GO:0006338">
    <property type="term" value="P:chromatin remodeling"/>
    <property type="evidence" value="ECO:0007669"/>
    <property type="project" value="UniProtKB-ARBA"/>
</dbReference>
<dbReference type="PROSITE" id="PS50013">
    <property type="entry name" value="CHROMO_2"/>
    <property type="match status" value="1"/>
</dbReference>
<proteinExistence type="predicted"/>
<feature type="domain" description="Integrase catalytic" evidence="5">
    <location>
        <begin position="34"/>
        <end position="193"/>
    </location>
</feature>
<sequence length="388" mass="45120">MLTFVRRYVSGCDTCQRTKAPRHKPYGLLQPLDVPTRPWHSISMDFIVKLPLSSGYDSIWVVVDRFTKMSHFVPCNETVTASGLASLFLQHIFRLHGFPQSIVSDRGSLFVSQFWQRFLELANVESNPSTAYHPQTNGQTERVNQELEQYLRAYCSYQQDDWSDLLPLAEFAYNNRTSASSQTSPFFANYGYHPAYSPRLADTAIVPAPELLTENLRHIHEELQAELQHAQDAYARHYNARHRSAPKFQPGDLVWLLRRNIRTTRPSDKLDFRRLGPFKILQRIGNLAYHLELPTHMKRLHPVFNVNLLEPYISPSNIDAILDVRKRGQRFEYFVNFKDCPVDERSWVPLSDLTTAVDELIERFHRRHPRKPRPAQSLFNPPERPAIP</sequence>
<reference evidence="6 7" key="1">
    <citation type="journal article" date="2016" name="Mol. Biol. Evol.">
        <title>Comparative Genomics of Early-Diverging Mushroom-Forming Fungi Provides Insights into the Origins of Lignocellulose Decay Capabilities.</title>
        <authorList>
            <person name="Nagy L.G."/>
            <person name="Riley R."/>
            <person name="Tritt A."/>
            <person name="Adam C."/>
            <person name="Daum C."/>
            <person name="Floudas D."/>
            <person name="Sun H."/>
            <person name="Yadav J.S."/>
            <person name="Pangilinan J."/>
            <person name="Larsson K.H."/>
            <person name="Matsuura K."/>
            <person name="Barry K."/>
            <person name="Labutti K."/>
            <person name="Kuo R."/>
            <person name="Ohm R.A."/>
            <person name="Bhattacharya S.S."/>
            <person name="Shirouzu T."/>
            <person name="Yoshinaga Y."/>
            <person name="Martin F.M."/>
            <person name="Grigoriev I.V."/>
            <person name="Hibbett D.S."/>
        </authorList>
    </citation>
    <scope>NUCLEOTIDE SEQUENCE [LARGE SCALE GENOMIC DNA]</scope>
    <source>
        <strain evidence="6 7">HHB12733</strain>
    </source>
</reference>
<accession>A0A165K6V0</accession>
<dbReference type="InterPro" id="IPR050951">
    <property type="entry name" value="Retrovirus_Pol_polyprotein"/>
</dbReference>
<dbReference type="Pfam" id="PF00385">
    <property type="entry name" value="Chromo"/>
    <property type="match status" value="1"/>
</dbReference>
<evidence type="ECO:0000256" key="2">
    <source>
        <dbReference type="SAM" id="Coils"/>
    </source>
</evidence>
<dbReference type="CDD" id="cd00024">
    <property type="entry name" value="CD_CSD"/>
    <property type="match status" value="1"/>
</dbReference>
<dbReference type="SUPFAM" id="SSF54160">
    <property type="entry name" value="Chromo domain-like"/>
    <property type="match status" value="1"/>
</dbReference>
<dbReference type="FunFam" id="3.30.420.10:FF:000032">
    <property type="entry name" value="Retrovirus-related Pol polyprotein from transposon 297-like Protein"/>
    <property type="match status" value="1"/>
</dbReference>
<dbReference type="EMBL" id="KV423914">
    <property type="protein sequence ID" value="KZT62760.1"/>
    <property type="molecule type" value="Genomic_DNA"/>
</dbReference>
<dbReference type="SUPFAM" id="SSF53098">
    <property type="entry name" value="Ribonuclease H-like"/>
    <property type="match status" value="1"/>
</dbReference>
<dbReference type="InterPro" id="IPR023780">
    <property type="entry name" value="Chromo_domain"/>
</dbReference>
<dbReference type="Gene3D" id="3.30.420.10">
    <property type="entry name" value="Ribonuclease H-like superfamily/Ribonuclease H"/>
    <property type="match status" value="1"/>
</dbReference>
<feature type="coiled-coil region" evidence="2">
    <location>
        <begin position="213"/>
        <end position="240"/>
    </location>
</feature>
<dbReference type="PROSITE" id="PS50994">
    <property type="entry name" value="INTEGRASE"/>
    <property type="match status" value="1"/>
</dbReference>
<dbReference type="PANTHER" id="PTHR37984:SF15">
    <property type="entry name" value="INTEGRASE CATALYTIC DOMAIN-CONTAINING PROTEIN"/>
    <property type="match status" value="1"/>
</dbReference>
<keyword evidence="1" id="KW-0694">RNA-binding</keyword>
<dbReference type="InterPro" id="IPR000953">
    <property type="entry name" value="Chromo/chromo_shadow_dom"/>
</dbReference>
<dbReference type="InterPro" id="IPR012337">
    <property type="entry name" value="RNaseH-like_sf"/>
</dbReference>
<evidence type="ECO:0000259" key="5">
    <source>
        <dbReference type="PROSITE" id="PS50994"/>
    </source>
</evidence>
<dbReference type="PANTHER" id="PTHR37984">
    <property type="entry name" value="PROTEIN CBG26694"/>
    <property type="match status" value="1"/>
</dbReference>
<feature type="non-terminal residue" evidence="6">
    <location>
        <position position="388"/>
    </location>
</feature>